<dbReference type="PANTHER" id="PTHR33472:SF24">
    <property type="entry name" value="VEGETATIVE CELL WALL PROTEIN GP1-LIKE"/>
    <property type="match status" value="1"/>
</dbReference>
<comment type="caution">
    <text evidence="2">The sequence shown here is derived from an EMBL/GenBank/DDBJ whole genome shotgun (WGS) entry which is preliminary data.</text>
</comment>
<evidence type="ECO:0000256" key="1">
    <source>
        <dbReference type="SAM" id="MobiDB-lite"/>
    </source>
</evidence>
<protein>
    <submittedName>
        <fullName evidence="2">Uncharacterized protein</fullName>
    </submittedName>
</protein>
<evidence type="ECO:0000313" key="3">
    <source>
        <dbReference type="Proteomes" id="UP001497480"/>
    </source>
</evidence>
<feature type="compositionally biased region" description="Low complexity" evidence="1">
    <location>
        <begin position="74"/>
        <end position="84"/>
    </location>
</feature>
<sequence length="279" mass="31223">MVLKLVAEEISHPTLSVLREEKNKMVVSEPMPQVAEAKISSQPEDLYTQPIPILPKAPSETQSKSPETTSKTEPAASQQSSPSALERTSMVLKPNFDESTFLASSSQEVKENMAVAVSMTVLQETEPMKSPLKIIPKSPETTSQQGKLSKYYKAILGDEERSKVLKVPLETQGKQSKEKEKMMHHQPIKAGKAKDTSTGQPFRRNSLMFHDSVTERDPGVQVTLPQKPEEPIKSDDKLPRQTHKTKFNISRAEKLTYQPMVRRRCLRGLFVEPSDSLKG</sequence>
<dbReference type="EMBL" id="CAXHTB010000016">
    <property type="protein sequence ID" value="CAL0322392.1"/>
    <property type="molecule type" value="Genomic_DNA"/>
</dbReference>
<feature type="compositionally biased region" description="Polar residues" evidence="1">
    <location>
        <begin position="59"/>
        <end position="72"/>
    </location>
</feature>
<reference evidence="2 3" key="1">
    <citation type="submission" date="2024-03" db="EMBL/GenBank/DDBJ databases">
        <authorList>
            <person name="Martinez-Hernandez J."/>
        </authorList>
    </citation>
    <scope>NUCLEOTIDE SEQUENCE [LARGE SCALE GENOMIC DNA]</scope>
</reference>
<accession>A0AAV1XMX9</accession>
<evidence type="ECO:0000313" key="2">
    <source>
        <dbReference type="EMBL" id="CAL0322392.1"/>
    </source>
</evidence>
<dbReference type="Proteomes" id="UP001497480">
    <property type="component" value="Unassembled WGS sequence"/>
</dbReference>
<proteinExistence type="predicted"/>
<organism evidence="2 3">
    <name type="scientific">Lupinus luteus</name>
    <name type="common">European yellow lupine</name>
    <dbReference type="NCBI Taxonomy" id="3873"/>
    <lineage>
        <taxon>Eukaryota</taxon>
        <taxon>Viridiplantae</taxon>
        <taxon>Streptophyta</taxon>
        <taxon>Embryophyta</taxon>
        <taxon>Tracheophyta</taxon>
        <taxon>Spermatophyta</taxon>
        <taxon>Magnoliopsida</taxon>
        <taxon>eudicotyledons</taxon>
        <taxon>Gunneridae</taxon>
        <taxon>Pentapetalae</taxon>
        <taxon>rosids</taxon>
        <taxon>fabids</taxon>
        <taxon>Fabales</taxon>
        <taxon>Fabaceae</taxon>
        <taxon>Papilionoideae</taxon>
        <taxon>50 kb inversion clade</taxon>
        <taxon>genistoids sensu lato</taxon>
        <taxon>core genistoids</taxon>
        <taxon>Genisteae</taxon>
        <taxon>Lupinus</taxon>
    </lineage>
</organism>
<dbReference type="AlphaFoldDB" id="A0AAV1XMX9"/>
<name>A0AAV1XMX9_LUPLU</name>
<feature type="region of interest" description="Disordered" evidence="1">
    <location>
        <begin position="34"/>
        <end position="92"/>
    </location>
</feature>
<keyword evidence="3" id="KW-1185">Reference proteome</keyword>
<gene>
    <name evidence="2" type="ORF">LLUT_LOCUS23452</name>
</gene>
<feature type="region of interest" description="Disordered" evidence="1">
    <location>
        <begin position="166"/>
        <end position="251"/>
    </location>
</feature>
<dbReference type="PANTHER" id="PTHR33472">
    <property type="entry name" value="OS01G0106600 PROTEIN"/>
    <property type="match status" value="1"/>
</dbReference>
<feature type="compositionally biased region" description="Basic and acidic residues" evidence="1">
    <location>
        <begin position="227"/>
        <end position="239"/>
    </location>
</feature>